<feature type="region of interest" description="Disordered" evidence="1">
    <location>
        <begin position="537"/>
        <end position="576"/>
    </location>
</feature>
<feature type="compositionally biased region" description="Acidic residues" evidence="1">
    <location>
        <begin position="87"/>
        <end position="100"/>
    </location>
</feature>
<dbReference type="OrthoDB" id="3266894at2759"/>
<dbReference type="STRING" id="1077348.A0A2G8SP19"/>
<comment type="caution">
    <text evidence="2">The sequence shown here is derived from an EMBL/GenBank/DDBJ whole genome shotgun (WGS) entry which is preliminary data.</text>
</comment>
<dbReference type="EMBL" id="AYKW01000003">
    <property type="protein sequence ID" value="PIL35499.1"/>
    <property type="molecule type" value="Genomic_DNA"/>
</dbReference>
<reference evidence="2 3" key="1">
    <citation type="journal article" date="2015" name="Sci. Rep.">
        <title>Chromosome-level genome map provides insights into diverse defense mechanisms in the medicinal fungus Ganoderma sinense.</title>
        <authorList>
            <person name="Zhu Y."/>
            <person name="Xu J."/>
            <person name="Sun C."/>
            <person name="Zhou S."/>
            <person name="Xu H."/>
            <person name="Nelson D.R."/>
            <person name="Qian J."/>
            <person name="Song J."/>
            <person name="Luo H."/>
            <person name="Xiang L."/>
            <person name="Li Y."/>
            <person name="Xu Z."/>
            <person name="Ji A."/>
            <person name="Wang L."/>
            <person name="Lu S."/>
            <person name="Hayward A."/>
            <person name="Sun W."/>
            <person name="Li X."/>
            <person name="Schwartz D.C."/>
            <person name="Wang Y."/>
            <person name="Chen S."/>
        </authorList>
    </citation>
    <scope>NUCLEOTIDE SEQUENCE [LARGE SCALE GENOMIC DNA]</scope>
    <source>
        <strain evidence="2 3">ZZ0214-1</strain>
    </source>
</reference>
<evidence type="ECO:0000313" key="3">
    <source>
        <dbReference type="Proteomes" id="UP000230002"/>
    </source>
</evidence>
<evidence type="ECO:0000256" key="1">
    <source>
        <dbReference type="SAM" id="MobiDB-lite"/>
    </source>
</evidence>
<organism evidence="2 3">
    <name type="scientific">Ganoderma sinense ZZ0214-1</name>
    <dbReference type="NCBI Taxonomy" id="1077348"/>
    <lineage>
        <taxon>Eukaryota</taxon>
        <taxon>Fungi</taxon>
        <taxon>Dikarya</taxon>
        <taxon>Basidiomycota</taxon>
        <taxon>Agaricomycotina</taxon>
        <taxon>Agaricomycetes</taxon>
        <taxon>Polyporales</taxon>
        <taxon>Polyporaceae</taxon>
        <taxon>Ganoderma</taxon>
    </lineage>
</organism>
<dbReference type="AlphaFoldDB" id="A0A2G8SP19"/>
<proteinExistence type="predicted"/>
<accession>A0A2G8SP19</accession>
<feature type="compositionally biased region" description="Basic and acidic residues" evidence="1">
    <location>
        <begin position="21"/>
        <end position="38"/>
    </location>
</feature>
<evidence type="ECO:0000313" key="2">
    <source>
        <dbReference type="EMBL" id="PIL35499.1"/>
    </source>
</evidence>
<gene>
    <name evidence="2" type="ORF">GSI_02227</name>
</gene>
<dbReference type="Proteomes" id="UP000230002">
    <property type="component" value="Unassembled WGS sequence"/>
</dbReference>
<feature type="compositionally biased region" description="Low complexity" evidence="1">
    <location>
        <begin position="618"/>
        <end position="654"/>
    </location>
</feature>
<feature type="region of interest" description="Disordered" evidence="1">
    <location>
        <begin position="594"/>
        <end position="654"/>
    </location>
</feature>
<feature type="region of interest" description="Disordered" evidence="1">
    <location>
        <begin position="362"/>
        <end position="400"/>
    </location>
</feature>
<feature type="compositionally biased region" description="Basic and acidic residues" evidence="1">
    <location>
        <begin position="112"/>
        <end position="122"/>
    </location>
</feature>
<name>A0A2G8SP19_9APHY</name>
<feature type="region of interest" description="Disordered" evidence="1">
    <location>
        <begin position="68"/>
        <end position="122"/>
    </location>
</feature>
<keyword evidence="3" id="KW-1185">Reference proteome</keyword>
<feature type="region of interest" description="Disordered" evidence="1">
    <location>
        <begin position="13"/>
        <end position="42"/>
    </location>
</feature>
<feature type="region of interest" description="Disordered" evidence="1">
    <location>
        <begin position="468"/>
        <end position="493"/>
    </location>
</feature>
<sequence>MAKPRDSVLYLFDPLQSPITPHRDSSSSDLSASDKENDVPPGDVTLFFDRMYALPKLQPAQVLTPKGKLIDIGDTPAPSDHLWDGSDGSDADGEQSESDAEGCGVVSPSRRPFAELDVEHTPRPLDSARRFKAPAFGIALSPSQGSNPLPALLVPAPQTSPLADVVNSINFSAMSLSAESTSTDTHLNHTQEAECSRTSRPSSPFPEINVCAPETPSMEHFDVPKGCEHAAIPTMVPPSHLRPTCHLTQLPPDDPRRTSVDLYSSFHLQMQSEEMSFDLLNDKISFFGHGQDSLWAAGDDAMEFEEMGLPPALKAKVDKLVSFIEPPSERSSRVTSPPVKTFHEVEMLSILSPTTEVAMNVPLPLSPTLSTPPSRHTTPSRLSLPSFDEPPSPPTSPVVADEPSLLLESEPLPPPVAQPLTAPVVPALRITKKTFKMAGHQSTVTAPLRAPAGVQPTEKPDLATKRRVSVARPAPGSVVAPQSTRPAIRGVQRPPAGMAVGGIVIALPPQGPSTSSSSSSAGSVGVAPASASRFAGIQRPNLAAKERAAPRSTSGATRPAVTGFKAAPASKAASGINTRTASLGKAAGAGVLRPPSRIVAPSSGSALPKPSSRLPGLSRTSSMSMGSAGTAAGSGAAAASRARSSTVSRMTGRF</sequence>
<feature type="compositionally biased region" description="Low complexity" evidence="1">
    <location>
        <begin position="362"/>
        <end position="383"/>
    </location>
</feature>
<protein>
    <submittedName>
        <fullName evidence="2">Uncharacterized protein</fullName>
    </submittedName>
</protein>